<feature type="compositionally biased region" description="Low complexity" evidence="5">
    <location>
        <begin position="673"/>
        <end position="700"/>
    </location>
</feature>
<feature type="domain" description="Glycosyltransferase 2-like" evidence="6">
    <location>
        <begin position="347"/>
        <end position="471"/>
    </location>
</feature>
<dbReference type="Gene3D" id="3.90.550.10">
    <property type="entry name" value="Spore Coat Polysaccharide Biosynthesis Protein SpsA, Chain A"/>
    <property type="match status" value="2"/>
</dbReference>
<keyword evidence="8" id="KW-1185">Reference proteome</keyword>
<dbReference type="Proteomes" id="UP000007947">
    <property type="component" value="Chromosome"/>
</dbReference>
<dbReference type="InterPro" id="IPR029044">
    <property type="entry name" value="Nucleotide-diphossugar_trans"/>
</dbReference>
<sequence>MSGATRGDATPSLGVVVCAYTFERLDLLRDCLTAAGRQLRPGDELVVVVDYNPALATRLRAESGHLRILENTYDRGLSGARSTGAEALDTDVLAFLDDDAVPQPGWAAAIRARLVDLEAIGVAGAVEPELDGERLPRWFPAEFGWVIGCDYRGLPAHGQPVRNPIGANMAVRRAVLEEVGGFDPGLGRIGTLPVGCEETELFIRIRSRRPDALVIRDTKARVRHHVPPARRTVRYFVRRCWHEGRSKAALVARTGKQAGLSAERRQLRVLAGAVLRELKGLPYAAPGGLSRALMIVIGTLATGLGYLTAPRTPSRQNFWSLVHLRGGPMPETPEGAAESSTPGPDVSLVVCTLGRSEHLEATVASLLAQRWEPDTAVELIVVDNDPAVGLARQRLAHQAEQIVLVDQPQRGLSAARNAGLAVARGRVIAFTDDDAIADPDWASQLLAVFREPAATAVGCVTGLVEPAETDSDTARWFEEYGGFGKGGERLVWSAKGEGAESSLGRPGPRGVAFPCSGGEFGSGNNMAFRTDLLRRLGGFDVALGAGSESLGGEDLDIFRRVFTAGSSIVYQPAAVIRHHHRGSYPELISQLFAYGAGMAAVITKQLVSGPRSAAAVLVRLAPALVLLLDPGSVKNRGKSDSFPAELTRAELRGYLAGPFRYLRARCVSSHQPAASSFAPPAASSFPPPATSSFPRPAASSFPPPAPGGSAPS</sequence>
<dbReference type="eggNOG" id="COG1216">
    <property type="taxonomic scope" value="Bacteria"/>
</dbReference>
<proteinExistence type="inferred from homology"/>
<comment type="pathway">
    <text evidence="1">Cell wall biogenesis; cell wall polysaccharide biosynthesis.</text>
</comment>
<gene>
    <name evidence="7" type="ordered locus">MLP_27290</name>
</gene>
<evidence type="ECO:0000313" key="8">
    <source>
        <dbReference type="Proteomes" id="UP000007947"/>
    </source>
</evidence>
<keyword evidence="4 7" id="KW-0808">Transferase</keyword>
<dbReference type="AlphaFoldDB" id="F5XI74"/>
<evidence type="ECO:0000256" key="4">
    <source>
        <dbReference type="ARBA" id="ARBA00022679"/>
    </source>
</evidence>
<dbReference type="Pfam" id="PF00535">
    <property type="entry name" value="Glycos_transf_2"/>
    <property type="match status" value="2"/>
</dbReference>
<dbReference type="SUPFAM" id="SSF53448">
    <property type="entry name" value="Nucleotide-diphospho-sugar transferases"/>
    <property type="match status" value="2"/>
</dbReference>
<dbReference type="HOGENOM" id="CLU_434630_0_0_11"/>
<comment type="similarity">
    <text evidence="2">Belongs to the glycosyltransferase 2 family.</text>
</comment>
<evidence type="ECO:0000256" key="1">
    <source>
        <dbReference type="ARBA" id="ARBA00004776"/>
    </source>
</evidence>
<dbReference type="PANTHER" id="PTHR43179:SF12">
    <property type="entry name" value="GALACTOFURANOSYLTRANSFERASE GLFT2"/>
    <property type="match status" value="1"/>
</dbReference>
<evidence type="ECO:0000256" key="3">
    <source>
        <dbReference type="ARBA" id="ARBA00022676"/>
    </source>
</evidence>
<organism evidence="7 8">
    <name type="scientific">Microlunatus phosphovorus (strain ATCC 700054 / DSM 10555 / JCM 9379 / NBRC 101784 / NCIMB 13414 / VKM Ac-1990 / NM-1)</name>
    <dbReference type="NCBI Taxonomy" id="1032480"/>
    <lineage>
        <taxon>Bacteria</taxon>
        <taxon>Bacillati</taxon>
        <taxon>Actinomycetota</taxon>
        <taxon>Actinomycetes</taxon>
        <taxon>Propionibacteriales</taxon>
        <taxon>Propionibacteriaceae</taxon>
        <taxon>Microlunatus</taxon>
    </lineage>
</organism>
<dbReference type="GO" id="GO:0016757">
    <property type="term" value="F:glycosyltransferase activity"/>
    <property type="evidence" value="ECO:0007669"/>
    <property type="project" value="UniProtKB-KW"/>
</dbReference>
<evidence type="ECO:0000256" key="5">
    <source>
        <dbReference type="SAM" id="MobiDB-lite"/>
    </source>
</evidence>
<feature type="region of interest" description="Disordered" evidence="5">
    <location>
        <begin position="673"/>
        <end position="712"/>
    </location>
</feature>
<protein>
    <submittedName>
        <fullName evidence="7">Putative glycosyltransferase</fullName>
        <ecNumber evidence="7">2.4.-.-</ecNumber>
    </submittedName>
</protein>
<dbReference type="EC" id="2.4.-.-" evidence="7"/>
<dbReference type="PANTHER" id="PTHR43179">
    <property type="entry name" value="RHAMNOSYLTRANSFERASE WBBL"/>
    <property type="match status" value="1"/>
</dbReference>
<accession>F5XI74</accession>
<dbReference type="EMBL" id="AP012204">
    <property type="protein sequence ID" value="BAK35743.1"/>
    <property type="molecule type" value="Genomic_DNA"/>
</dbReference>
<dbReference type="STRING" id="1032480.MLP_27290"/>
<dbReference type="KEGG" id="mph:MLP_27290"/>
<evidence type="ECO:0000313" key="7">
    <source>
        <dbReference type="EMBL" id="BAK35743.1"/>
    </source>
</evidence>
<keyword evidence="3 7" id="KW-0328">Glycosyltransferase</keyword>
<reference evidence="7 8" key="1">
    <citation type="submission" date="2011-05" db="EMBL/GenBank/DDBJ databases">
        <title>Whole genome sequence of Microlunatus phosphovorus NM-1.</title>
        <authorList>
            <person name="Hosoyama A."/>
            <person name="Sasaki K."/>
            <person name="Harada T."/>
            <person name="Igarashi R."/>
            <person name="Kawakoshi A."/>
            <person name="Sasagawa M."/>
            <person name="Fukada J."/>
            <person name="Nakamura S."/>
            <person name="Katano Y."/>
            <person name="Hanada S."/>
            <person name="Kamagata Y."/>
            <person name="Nakamura N."/>
            <person name="Yamazaki S."/>
            <person name="Fujita N."/>
        </authorList>
    </citation>
    <scope>NUCLEOTIDE SEQUENCE [LARGE SCALE GENOMIC DNA]</scope>
    <source>
        <strain evidence="8">ATCC 700054 / DSM 10555 / JCM 9379 / NBRC 101784 / NCIMB 13414 / VKM Ac-1990 / NM-1</strain>
    </source>
</reference>
<name>F5XI74_MICPN</name>
<feature type="domain" description="Glycosyltransferase 2-like" evidence="6">
    <location>
        <begin position="20"/>
        <end position="179"/>
    </location>
</feature>
<evidence type="ECO:0000259" key="6">
    <source>
        <dbReference type="Pfam" id="PF00535"/>
    </source>
</evidence>
<dbReference type="InterPro" id="IPR001173">
    <property type="entry name" value="Glyco_trans_2-like"/>
</dbReference>
<evidence type="ECO:0000256" key="2">
    <source>
        <dbReference type="ARBA" id="ARBA00006739"/>
    </source>
</evidence>